<dbReference type="RefSeq" id="WP_155040498.1">
    <property type="nucleotide sequence ID" value="NZ_JBHGCD010000011.1"/>
</dbReference>
<dbReference type="AlphaFoldDB" id="A0A844HNE6"/>
<protein>
    <submittedName>
        <fullName evidence="2">Uncharacterized protein</fullName>
    </submittedName>
</protein>
<name>A0A844HNE6_9RHOB</name>
<accession>A0A844HNE6</accession>
<reference evidence="2 3" key="1">
    <citation type="submission" date="2019-11" db="EMBL/GenBank/DDBJ databases">
        <authorList>
            <person name="Dong K."/>
        </authorList>
    </citation>
    <scope>NUCLEOTIDE SEQUENCE [LARGE SCALE GENOMIC DNA]</scope>
    <source>
        <strain evidence="2 3">NBRC 112902</strain>
    </source>
</reference>
<sequence>MIATIAGTASADGHGRGHDKHDHKHRYDRRYDDDRYDRRRDDRREYRSEEEYREWKRRQARREWERGCPPGLVAHKGECLRPGHVKRDRALRAGDRFDPRQYRRVSNPGLYNLQQQSGYQYYQDNNSIYQVDNKTQKIMNVLSMVQLMQSLGGMAR</sequence>
<dbReference type="Proteomes" id="UP000449846">
    <property type="component" value="Unassembled WGS sequence"/>
</dbReference>
<proteinExistence type="predicted"/>
<gene>
    <name evidence="2" type="ORF">GL300_15180</name>
</gene>
<dbReference type="OrthoDB" id="7666115at2"/>
<organism evidence="2 3">
    <name type="scientific">Paracoccus litorisediminis</name>
    <dbReference type="NCBI Taxonomy" id="2006130"/>
    <lineage>
        <taxon>Bacteria</taxon>
        <taxon>Pseudomonadati</taxon>
        <taxon>Pseudomonadota</taxon>
        <taxon>Alphaproteobacteria</taxon>
        <taxon>Rhodobacterales</taxon>
        <taxon>Paracoccaceae</taxon>
        <taxon>Paracoccus</taxon>
    </lineage>
</organism>
<evidence type="ECO:0000313" key="3">
    <source>
        <dbReference type="Proteomes" id="UP000449846"/>
    </source>
</evidence>
<dbReference type="EMBL" id="WMIG01000008">
    <property type="protein sequence ID" value="MTH60558.1"/>
    <property type="molecule type" value="Genomic_DNA"/>
</dbReference>
<feature type="region of interest" description="Disordered" evidence="1">
    <location>
        <begin position="1"/>
        <end position="27"/>
    </location>
</feature>
<keyword evidence="3" id="KW-1185">Reference proteome</keyword>
<dbReference type="Gene3D" id="3.10.450.160">
    <property type="entry name" value="inner membrane protein cigr"/>
    <property type="match status" value="1"/>
</dbReference>
<comment type="caution">
    <text evidence="2">The sequence shown here is derived from an EMBL/GenBank/DDBJ whole genome shotgun (WGS) entry which is preliminary data.</text>
</comment>
<evidence type="ECO:0000313" key="2">
    <source>
        <dbReference type="EMBL" id="MTH60558.1"/>
    </source>
</evidence>
<evidence type="ECO:0000256" key="1">
    <source>
        <dbReference type="SAM" id="MobiDB-lite"/>
    </source>
</evidence>